<gene>
    <name evidence="1" type="ORF">H8702_00700</name>
</gene>
<accession>A0A8J6P9P8</accession>
<keyword evidence="2" id="KW-1185">Reference proteome</keyword>
<name>A0A8J6P9P8_9FIRM</name>
<reference evidence="1" key="1">
    <citation type="submission" date="2020-08" db="EMBL/GenBank/DDBJ databases">
        <title>Genome public.</title>
        <authorList>
            <person name="Liu C."/>
            <person name="Sun Q."/>
        </authorList>
    </citation>
    <scope>NUCLEOTIDE SEQUENCE</scope>
    <source>
        <strain evidence="1">NSJ-15</strain>
    </source>
</reference>
<proteinExistence type="predicted"/>
<dbReference type="RefSeq" id="WP_154824745.1">
    <property type="nucleotide sequence ID" value="NZ_JACRTL010000001.1"/>
</dbReference>
<evidence type="ECO:0008006" key="3">
    <source>
        <dbReference type="Google" id="ProtNLM"/>
    </source>
</evidence>
<dbReference type="EMBL" id="JACRTL010000001">
    <property type="protein sequence ID" value="MBC8609638.1"/>
    <property type="molecule type" value="Genomic_DNA"/>
</dbReference>
<organism evidence="1 2">
    <name type="scientific">Massiliimalia timonensis</name>
    <dbReference type="NCBI Taxonomy" id="1987501"/>
    <lineage>
        <taxon>Bacteria</taxon>
        <taxon>Bacillati</taxon>
        <taxon>Bacillota</taxon>
        <taxon>Clostridia</taxon>
        <taxon>Eubacteriales</taxon>
        <taxon>Oscillospiraceae</taxon>
        <taxon>Massiliimalia</taxon>
    </lineage>
</organism>
<sequence length="676" mass="78294">MTRGMHYMCWFKEDWNYHPSMPSKRLQQVEDAASMKGNILLWSCLGSGAIGLPYLQKEAYEKIQPRFKFYGYLNDQEFCRECEKRGITAYAVLWKAQLWEFPAEISEEEDELLSMNKLVGEGKKVMIGMSELSTNRYPKLFEPIETFFPNGLYNSEGEKVGDYLEEFAAQTLEGKRILSSWLMVPHHDHKCYTPCANNPAYMTYMKKMLQIMVDAGAGGILLDEYDVQIHALSNGGCFCKDCMKQFRKYLKEHPCPQTEGINLEQFNYREYLLGLGYHDEDLKATQLVARQDIPLFQEFTKFNLERLEDDFRQICEYVKTYSKETRGKELPVSANLFNCLPRGEKLRKYCDTICGEKSGLKLRQDAFYKFGYSFMQGKDGSFIQDPNDHILEILDDIDHNRNDAYILFMLEPLAHGFNISISYGGWLINLKKDSFYPNLETERKMGKWLTEHENLFKMDPVAEVAVIYDHRSALEVEMFSGNYADPHKEGGFRNFFDVTQELCNHHILYNVVYVSEDEPLTAERLNGYQKLLMPDVYCLTAKEKEVVRNFAEEGDVAAIGRIDRDFFDFAFHYTKFFELEDWCRTKNPVLTAEGNKKVGLALHHASNGYNLHLLNYNLNSITREIEPIPSFAVELDKPIRSAKVHSFPAGKSTVKTDGKRLIVCDVDIDTIVEIEM</sequence>
<dbReference type="Proteomes" id="UP000632659">
    <property type="component" value="Unassembled WGS sequence"/>
</dbReference>
<protein>
    <recommendedName>
        <fullName evidence="3">Glycoside hydrolase family 42 N-terminal domain-containing protein</fullName>
    </recommendedName>
</protein>
<dbReference type="Gene3D" id="3.40.50.880">
    <property type="match status" value="1"/>
</dbReference>
<dbReference type="AlphaFoldDB" id="A0A8J6P9P8"/>
<comment type="caution">
    <text evidence="1">The sequence shown here is derived from an EMBL/GenBank/DDBJ whole genome shotgun (WGS) entry which is preliminary data.</text>
</comment>
<dbReference type="Gene3D" id="3.20.20.80">
    <property type="entry name" value="Glycosidases"/>
    <property type="match status" value="1"/>
</dbReference>
<evidence type="ECO:0000313" key="1">
    <source>
        <dbReference type="EMBL" id="MBC8609638.1"/>
    </source>
</evidence>
<dbReference type="InterPro" id="IPR029062">
    <property type="entry name" value="Class_I_gatase-like"/>
</dbReference>
<evidence type="ECO:0000313" key="2">
    <source>
        <dbReference type="Proteomes" id="UP000632659"/>
    </source>
</evidence>